<keyword evidence="3" id="KW-1185">Reference proteome</keyword>
<reference evidence="2 3" key="1">
    <citation type="submission" date="2014-04" db="EMBL/GenBank/DDBJ databases">
        <authorList>
            <consortium name="DOE Joint Genome Institute"/>
            <person name="Kuo A."/>
            <person name="Kohler A."/>
            <person name="Jargeat P."/>
            <person name="Nagy L.G."/>
            <person name="Floudas D."/>
            <person name="Copeland A."/>
            <person name="Barry K.W."/>
            <person name="Cichocki N."/>
            <person name="Veneault-Fourrey C."/>
            <person name="LaButti K."/>
            <person name="Lindquist E.A."/>
            <person name="Lipzen A."/>
            <person name="Lundell T."/>
            <person name="Morin E."/>
            <person name="Murat C."/>
            <person name="Sun H."/>
            <person name="Tunlid A."/>
            <person name="Henrissat B."/>
            <person name="Grigoriev I.V."/>
            <person name="Hibbett D.S."/>
            <person name="Martin F."/>
            <person name="Nordberg H.P."/>
            <person name="Cantor M.N."/>
            <person name="Hua S.X."/>
        </authorList>
    </citation>
    <scope>NUCLEOTIDE SEQUENCE [LARGE SCALE GENOMIC DNA]</scope>
    <source>
        <strain evidence="2 3">Ve08.2h10</strain>
    </source>
</reference>
<organism evidence="2 3">
    <name type="scientific">Paxillus rubicundulus Ve08.2h10</name>
    <dbReference type="NCBI Taxonomy" id="930991"/>
    <lineage>
        <taxon>Eukaryota</taxon>
        <taxon>Fungi</taxon>
        <taxon>Dikarya</taxon>
        <taxon>Basidiomycota</taxon>
        <taxon>Agaricomycotina</taxon>
        <taxon>Agaricomycetes</taxon>
        <taxon>Agaricomycetidae</taxon>
        <taxon>Boletales</taxon>
        <taxon>Paxilineae</taxon>
        <taxon>Paxillaceae</taxon>
        <taxon>Paxillus</taxon>
    </lineage>
</organism>
<feature type="region of interest" description="Disordered" evidence="1">
    <location>
        <begin position="265"/>
        <end position="338"/>
    </location>
</feature>
<dbReference type="EMBL" id="KN824945">
    <property type="protein sequence ID" value="KIK97234.1"/>
    <property type="molecule type" value="Genomic_DNA"/>
</dbReference>
<dbReference type="Proteomes" id="UP000054538">
    <property type="component" value="Unassembled WGS sequence"/>
</dbReference>
<evidence type="ECO:0000256" key="1">
    <source>
        <dbReference type="SAM" id="MobiDB-lite"/>
    </source>
</evidence>
<evidence type="ECO:0000313" key="3">
    <source>
        <dbReference type="Proteomes" id="UP000054538"/>
    </source>
</evidence>
<protein>
    <submittedName>
        <fullName evidence="2">Uncharacterized protein</fullName>
    </submittedName>
</protein>
<name>A0A0D0E6R2_9AGAM</name>
<dbReference type="OrthoDB" id="2663434at2759"/>
<dbReference type="InParanoid" id="A0A0D0E6R2"/>
<gene>
    <name evidence="2" type="ORF">PAXRUDRAFT_825120</name>
</gene>
<evidence type="ECO:0000313" key="2">
    <source>
        <dbReference type="EMBL" id="KIK97234.1"/>
    </source>
</evidence>
<proteinExistence type="predicted"/>
<feature type="compositionally biased region" description="Polar residues" evidence="1">
    <location>
        <begin position="299"/>
        <end position="309"/>
    </location>
</feature>
<sequence>MTRTPRPHRLAGRNATQRSIKPILEWPWSSVPALSSASTCHLIHVYPYQRYSYPMDTVVSKALSITDRVELGFQFVTVLFVKVVAMASEMASLDTRVSNLETVHPTGSDSVQLSQRVNDLCDMVASQQEEIRGLKRDLVRQGAEVDVYQNKIKTLTTKLDDDGKDFNTFVNGLHCTLVDHVKEQQRQASELAKVKDDVALFTTKLSSVQVELSVVTAVMVPTEAQLAGQAAKEARRKRILASVAQRVEEIELAQEVQILCPPPPAKREAAAAKENQPVVPGGATSRSSSKGKEVEGTTKAPQPSSTQAVQPGAGPSVKVSALPAPRKSMLPAPRKSMLPAPLKRITSVSGNTSKVVQSVPIPAKESTTARAQSNKITNITANRAPLEPIVPSGAENEAPALLASSSLAALDNAVQESRVDILGLMPTLDSMAFLDTSFSISVVPSIFRSKLSRYKGKSLYEPAVRKPVAAKPSRRL</sequence>
<accession>A0A0D0E6R2</accession>
<dbReference type="AlphaFoldDB" id="A0A0D0E6R2"/>
<reference evidence="3" key="2">
    <citation type="submission" date="2015-01" db="EMBL/GenBank/DDBJ databases">
        <title>Evolutionary Origins and Diversification of the Mycorrhizal Mutualists.</title>
        <authorList>
            <consortium name="DOE Joint Genome Institute"/>
            <consortium name="Mycorrhizal Genomics Consortium"/>
            <person name="Kohler A."/>
            <person name="Kuo A."/>
            <person name="Nagy L.G."/>
            <person name="Floudas D."/>
            <person name="Copeland A."/>
            <person name="Barry K.W."/>
            <person name="Cichocki N."/>
            <person name="Veneault-Fourrey C."/>
            <person name="LaButti K."/>
            <person name="Lindquist E.A."/>
            <person name="Lipzen A."/>
            <person name="Lundell T."/>
            <person name="Morin E."/>
            <person name="Murat C."/>
            <person name="Riley R."/>
            <person name="Ohm R."/>
            <person name="Sun H."/>
            <person name="Tunlid A."/>
            <person name="Henrissat B."/>
            <person name="Grigoriev I.V."/>
            <person name="Hibbett D.S."/>
            <person name="Martin F."/>
        </authorList>
    </citation>
    <scope>NUCLEOTIDE SEQUENCE [LARGE SCALE GENOMIC DNA]</scope>
    <source>
        <strain evidence="3">Ve08.2h10</strain>
    </source>
</reference>
<dbReference type="HOGENOM" id="CLU_573769_0_0_1"/>